<evidence type="ECO:0000313" key="3">
    <source>
        <dbReference type="EMBL" id="ORZ24340.1"/>
    </source>
</evidence>
<sequence length="121" mass="13263">MRFQLISLLAVGLMMSVSAVPELEHDLAEIDMNDCKAYSTLTCLRECPRGYVGVLRSLCSAAEDSHECCAVRCCRSHHTDDDQDGDDFENGTAGNYHAQNSPQGASGNRHMARSLSSSHER</sequence>
<reference evidence="3 4" key="1">
    <citation type="submission" date="2016-07" db="EMBL/GenBank/DDBJ databases">
        <title>Pervasive Adenine N6-methylation of Active Genes in Fungi.</title>
        <authorList>
            <consortium name="DOE Joint Genome Institute"/>
            <person name="Mondo S.J."/>
            <person name="Dannebaum R.O."/>
            <person name="Kuo R.C."/>
            <person name="Labutti K."/>
            <person name="Haridas S."/>
            <person name="Kuo A."/>
            <person name="Salamov A."/>
            <person name="Ahrendt S.R."/>
            <person name="Lipzen A."/>
            <person name="Sullivan W."/>
            <person name="Andreopoulos W.B."/>
            <person name="Clum A."/>
            <person name="Lindquist E."/>
            <person name="Daum C."/>
            <person name="Ramamoorthy G.K."/>
            <person name="Gryganskyi A."/>
            <person name="Culley D."/>
            <person name="Magnuson J.K."/>
            <person name="James T.Y."/>
            <person name="O'Malley M.A."/>
            <person name="Stajich J.E."/>
            <person name="Spatafora J.W."/>
            <person name="Visel A."/>
            <person name="Grigoriev I.V."/>
        </authorList>
    </citation>
    <scope>NUCLEOTIDE SEQUENCE [LARGE SCALE GENOMIC DNA]</scope>
    <source>
        <strain evidence="3 4">NRRL 1336</strain>
    </source>
</reference>
<proteinExistence type="predicted"/>
<accession>A0A1X2IYH3</accession>
<gene>
    <name evidence="3" type="ORF">BCR42DRAFT_486630</name>
</gene>
<name>A0A1X2IYH3_9FUNG</name>
<dbReference type="EMBL" id="MCGE01000002">
    <property type="protein sequence ID" value="ORZ24340.1"/>
    <property type="molecule type" value="Genomic_DNA"/>
</dbReference>
<protein>
    <submittedName>
        <fullName evidence="3">Uncharacterized protein</fullName>
    </submittedName>
</protein>
<evidence type="ECO:0000256" key="2">
    <source>
        <dbReference type="SAM" id="SignalP"/>
    </source>
</evidence>
<evidence type="ECO:0000256" key="1">
    <source>
        <dbReference type="SAM" id="MobiDB-lite"/>
    </source>
</evidence>
<dbReference type="OrthoDB" id="2257661at2759"/>
<comment type="caution">
    <text evidence="3">The sequence shown here is derived from an EMBL/GenBank/DDBJ whole genome shotgun (WGS) entry which is preliminary data.</text>
</comment>
<feature type="compositionally biased region" description="Polar residues" evidence="1">
    <location>
        <begin position="97"/>
        <end position="106"/>
    </location>
</feature>
<feature type="signal peptide" evidence="2">
    <location>
        <begin position="1"/>
        <end position="19"/>
    </location>
</feature>
<dbReference type="AlphaFoldDB" id="A0A1X2IYH3"/>
<evidence type="ECO:0000313" key="4">
    <source>
        <dbReference type="Proteomes" id="UP000193560"/>
    </source>
</evidence>
<keyword evidence="2" id="KW-0732">Signal</keyword>
<feature type="chain" id="PRO_5013072490" evidence="2">
    <location>
        <begin position="20"/>
        <end position="121"/>
    </location>
</feature>
<organism evidence="3 4">
    <name type="scientific">Absidia repens</name>
    <dbReference type="NCBI Taxonomy" id="90262"/>
    <lineage>
        <taxon>Eukaryota</taxon>
        <taxon>Fungi</taxon>
        <taxon>Fungi incertae sedis</taxon>
        <taxon>Mucoromycota</taxon>
        <taxon>Mucoromycotina</taxon>
        <taxon>Mucoromycetes</taxon>
        <taxon>Mucorales</taxon>
        <taxon>Cunninghamellaceae</taxon>
        <taxon>Absidia</taxon>
    </lineage>
</organism>
<feature type="region of interest" description="Disordered" evidence="1">
    <location>
        <begin position="78"/>
        <end position="121"/>
    </location>
</feature>
<keyword evidence="4" id="KW-1185">Reference proteome</keyword>
<dbReference type="Proteomes" id="UP000193560">
    <property type="component" value="Unassembled WGS sequence"/>
</dbReference>